<proteinExistence type="predicted"/>
<gene>
    <name evidence="1" type="ORF">VFPFJ_05377</name>
</gene>
<evidence type="ECO:0000313" key="1">
    <source>
        <dbReference type="EMBL" id="OAQ91218.1"/>
    </source>
</evidence>
<accession>A0A179HNH0</accession>
<organism evidence="1 2">
    <name type="scientific">Purpureocillium lilacinum</name>
    <name type="common">Paecilomyces lilacinus</name>
    <dbReference type="NCBI Taxonomy" id="33203"/>
    <lineage>
        <taxon>Eukaryota</taxon>
        <taxon>Fungi</taxon>
        <taxon>Dikarya</taxon>
        <taxon>Ascomycota</taxon>
        <taxon>Pezizomycotina</taxon>
        <taxon>Sordariomycetes</taxon>
        <taxon>Hypocreomycetidae</taxon>
        <taxon>Hypocreales</taxon>
        <taxon>Ophiocordycipitaceae</taxon>
        <taxon>Purpureocillium</taxon>
    </lineage>
</organism>
<name>A0A179HNH0_PURLI</name>
<reference evidence="1 2" key="1">
    <citation type="submission" date="2016-02" db="EMBL/GenBank/DDBJ databases">
        <title>Biosynthesis of antibiotic leucinostatins and their inhibition on Phytophthora in bio-control Purpureocillium lilacinum.</title>
        <authorList>
            <person name="Wang G."/>
            <person name="Liu Z."/>
            <person name="Lin R."/>
            <person name="Li E."/>
            <person name="Mao Z."/>
            <person name="Ling J."/>
            <person name="Yin W."/>
            <person name="Xie B."/>
        </authorList>
    </citation>
    <scope>NUCLEOTIDE SEQUENCE [LARGE SCALE GENOMIC DNA]</scope>
    <source>
        <strain evidence="1">PLFJ-1</strain>
    </source>
</reference>
<protein>
    <submittedName>
        <fullName evidence="1">Uncharacterized protein</fullName>
    </submittedName>
</protein>
<dbReference type="Proteomes" id="UP000078340">
    <property type="component" value="Unassembled WGS sequence"/>
</dbReference>
<dbReference type="AlphaFoldDB" id="A0A179HNH0"/>
<comment type="caution">
    <text evidence="1">The sequence shown here is derived from an EMBL/GenBank/DDBJ whole genome shotgun (WGS) entry which is preliminary data.</text>
</comment>
<sequence>MGGSHNDGAPVMRLCPVDANGIVDHGEVAVIIWNRGRPLGPPLECAMLWAEPPSRIDGSSHGGAAFARQREKQSAYAGCGVIKAGSAESTNWVASSGAKSIAV</sequence>
<evidence type="ECO:0000313" key="2">
    <source>
        <dbReference type="Proteomes" id="UP000078340"/>
    </source>
</evidence>
<dbReference type="EMBL" id="LSBI01000004">
    <property type="protein sequence ID" value="OAQ91218.1"/>
    <property type="molecule type" value="Genomic_DNA"/>
</dbReference>